<keyword evidence="4" id="KW-0813">Transport</keyword>
<dbReference type="InterPro" id="IPR019018">
    <property type="entry name" value="Rab-bd_FIP-RBD"/>
</dbReference>
<keyword evidence="6 8" id="KW-0175">Coiled coil</keyword>
<feature type="domain" description="FIP-RBD" evidence="11">
    <location>
        <begin position="460"/>
        <end position="522"/>
    </location>
</feature>
<feature type="coiled-coil region" evidence="8">
    <location>
        <begin position="233"/>
        <end position="285"/>
    </location>
</feature>
<dbReference type="GO" id="GO:0046373">
    <property type="term" value="P:L-arabinose metabolic process"/>
    <property type="evidence" value="ECO:0007669"/>
    <property type="project" value="InterPro"/>
</dbReference>
<organism evidence="12 14">
    <name type="scientific">Rotaria sordida</name>
    <dbReference type="NCBI Taxonomy" id="392033"/>
    <lineage>
        <taxon>Eukaryota</taxon>
        <taxon>Metazoa</taxon>
        <taxon>Spiralia</taxon>
        <taxon>Gnathifera</taxon>
        <taxon>Rotifera</taxon>
        <taxon>Eurotatoria</taxon>
        <taxon>Bdelloidea</taxon>
        <taxon>Philodinida</taxon>
        <taxon>Philodinidae</taxon>
        <taxon>Rotaria</taxon>
    </lineage>
</organism>
<dbReference type="InterPro" id="IPR002048">
    <property type="entry name" value="EF_hand_dom"/>
</dbReference>
<gene>
    <name evidence="13" type="ORF">JXQ802_LOCUS27116</name>
    <name evidence="12" type="ORF">PYM288_LOCUS18140</name>
</gene>
<dbReference type="Pfam" id="PF09457">
    <property type="entry name" value="RBD-FIP"/>
    <property type="match status" value="1"/>
</dbReference>
<dbReference type="PANTHER" id="PTHR15726">
    <property type="entry name" value="RAB11-FAMILY INTERACTING PROTEIN"/>
    <property type="match status" value="1"/>
</dbReference>
<evidence type="ECO:0000256" key="1">
    <source>
        <dbReference type="ARBA" id="ARBA00004214"/>
    </source>
</evidence>
<dbReference type="SUPFAM" id="SSF47473">
    <property type="entry name" value="EF-hand"/>
    <property type="match status" value="1"/>
</dbReference>
<dbReference type="PANTHER" id="PTHR15726:SF7">
    <property type="entry name" value="NUCLEAR FALLOUT, ISOFORM J"/>
    <property type="match status" value="1"/>
</dbReference>
<keyword evidence="5" id="KW-0967">Endosome</keyword>
<accession>A0A814LWC1</accession>
<dbReference type="EMBL" id="CAJNOH010000543">
    <property type="protein sequence ID" value="CAF1070649.1"/>
    <property type="molecule type" value="Genomic_DNA"/>
</dbReference>
<dbReference type="PROSITE" id="PS50222">
    <property type="entry name" value="EF_HAND_2"/>
    <property type="match status" value="1"/>
</dbReference>
<dbReference type="Gene3D" id="1.10.238.10">
    <property type="entry name" value="EF-hand"/>
    <property type="match status" value="1"/>
</dbReference>
<evidence type="ECO:0000256" key="6">
    <source>
        <dbReference type="ARBA" id="ARBA00023054"/>
    </source>
</evidence>
<evidence type="ECO:0000259" key="10">
    <source>
        <dbReference type="PROSITE" id="PS50222"/>
    </source>
</evidence>
<feature type="region of interest" description="Disordered" evidence="9">
    <location>
        <begin position="776"/>
        <end position="820"/>
    </location>
</feature>
<dbReference type="Pfam" id="PF25450">
    <property type="entry name" value="Rab11-FIP3"/>
    <property type="match status" value="1"/>
</dbReference>
<reference evidence="12" key="1">
    <citation type="submission" date="2021-02" db="EMBL/GenBank/DDBJ databases">
        <authorList>
            <person name="Nowell W R."/>
        </authorList>
    </citation>
    <scope>NUCLEOTIDE SEQUENCE</scope>
</reference>
<feature type="compositionally biased region" description="Low complexity" evidence="9">
    <location>
        <begin position="144"/>
        <end position="184"/>
    </location>
</feature>
<feature type="region of interest" description="Disordered" evidence="9">
    <location>
        <begin position="539"/>
        <end position="569"/>
    </location>
</feature>
<dbReference type="CDD" id="cd00051">
    <property type="entry name" value="EFh"/>
    <property type="match status" value="1"/>
</dbReference>
<dbReference type="InterPro" id="IPR051977">
    <property type="entry name" value="Rab11-interacting_regulator"/>
</dbReference>
<feature type="compositionally biased region" description="Polar residues" evidence="9">
    <location>
        <begin position="811"/>
        <end position="820"/>
    </location>
</feature>
<evidence type="ECO:0000256" key="3">
    <source>
        <dbReference type="ARBA" id="ARBA00004654"/>
    </source>
</evidence>
<dbReference type="GO" id="GO:0030139">
    <property type="term" value="C:endocytic vesicle"/>
    <property type="evidence" value="ECO:0007669"/>
    <property type="project" value="TreeGrafter"/>
</dbReference>
<evidence type="ECO:0000256" key="2">
    <source>
        <dbReference type="ARBA" id="ARBA00004626"/>
    </source>
</evidence>
<dbReference type="GO" id="GO:0032465">
    <property type="term" value="P:regulation of cytokinesis"/>
    <property type="evidence" value="ECO:0007669"/>
    <property type="project" value="TreeGrafter"/>
</dbReference>
<feature type="compositionally biased region" description="Polar residues" evidence="9">
    <location>
        <begin position="539"/>
        <end position="563"/>
    </location>
</feature>
<evidence type="ECO:0000256" key="9">
    <source>
        <dbReference type="SAM" id="MobiDB-lite"/>
    </source>
</evidence>
<dbReference type="Gene3D" id="1.10.287.1490">
    <property type="match status" value="1"/>
</dbReference>
<feature type="region of interest" description="Disordered" evidence="9">
    <location>
        <begin position="143"/>
        <end position="222"/>
    </location>
</feature>
<dbReference type="InterPro" id="IPR036195">
    <property type="entry name" value="AbfB_ABD_sf"/>
</dbReference>
<evidence type="ECO:0000256" key="5">
    <source>
        <dbReference type="ARBA" id="ARBA00022753"/>
    </source>
</evidence>
<sequence length="820" mass="92693">MDIDLKQVFSILDENDEGQIQLRRFVDVANNYYSDAEQLARITKALDPNNTGLINFEQFCDGISQISSLQGLTLKEVASDLTRRSRENSLVEDSDRRSLRTHGFNFPPLSSWSSLIQEENQDGSTTTFNEYDVESEELFHHKSNTTNVRTPTLTNNTTNTKKITNHNQNSNRNNSSLSPRLDSPFYGDDEEFTGVAEPNPNTYPSDTVYLRTPSQRTGHPLKRSSYLQSVLPTEQAEQQLQETVDELQKKLDTLSEQKQTTTDRLAKIQSENTDLKSRLLALEDRFHDLEGHHTRTAQSEQQRYAEYINQKDRSFLQEKEVLQSRINVIESELKQTQSINGSMKKDVKELKQKLDDVDYQLRDSQIRCNNLADDNEKLLEQIRHQNAELEAEKLNNAQLAEQLSHTPLGRTYTRTGSILKASETRLENLFAELQELKLENETLKRENRELREHPVVAGFHEGRHLLANPDTPSFAAELEVLSKDELMNKVREQYSINDRLREYIERMLTVIIENNPQLLEITTSSGVSIGSMGMSPMNYQQQSSSITTNNKSVTPQNLQSNESIKNDSIKNDSVSKLTTIKEQPADNLGKKAVEKAYDLASKVEGGRDYLTNAANTVNSLVKGKDARVYLKPGNVIQFISRGSGRSLQIVVSKDTNELICDAIGGTGPYFPNANWLVVCGQHSRYYFHNNYNYLGIRNGKIVIIPSSSNEKPPNEAEFRVQDVLGSAQAIYIESVHVPGYFLSFDEDGVAGDGIKTTTKEKFFQFELHLIAYGPGIQPEKNDNTIETSEEASPPPYWSVSASQKQQQQSQTGYNASSTSS</sequence>
<dbReference type="AlphaFoldDB" id="A0A814LWC1"/>
<dbReference type="InterPro" id="IPR057316">
    <property type="entry name" value="Rab11-FIP3/4_dom"/>
</dbReference>
<feature type="domain" description="EF-hand" evidence="10">
    <location>
        <begin position="34"/>
        <end position="69"/>
    </location>
</feature>
<protein>
    <submittedName>
        <fullName evidence="12">Uncharacterized protein</fullName>
    </submittedName>
</protein>
<dbReference type="InterPro" id="IPR011992">
    <property type="entry name" value="EF-hand-dom_pair"/>
</dbReference>
<dbReference type="GO" id="GO:0055038">
    <property type="term" value="C:recycling endosome membrane"/>
    <property type="evidence" value="ECO:0007669"/>
    <property type="project" value="UniProtKB-SubCell"/>
</dbReference>
<dbReference type="GO" id="GO:0032154">
    <property type="term" value="C:cleavage furrow"/>
    <property type="evidence" value="ECO:0007669"/>
    <property type="project" value="UniProtKB-SubCell"/>
</dbReference>
<evidence type="ECO:0000313" key="14">
    <source>
        <dbReference type="Proteomes" id="UP000663854"/>
    </source>
</evidence>
<keyword evidence="15" id="KW-1185">Reference proteome</keyword>
<dbReference type="SUPFAM" id="SSF144270">
    <property type="entry name" value="Eferin C-derminal domain-like"/>
    <property type="match status" value="1"/>
</dbReference>
<evidence type="ECO:0000256" key="7">
    <source>
        <dbReference type="ARBA" id="ARBA00023136"/>
    </source>
</evidence>
<evidence type="ECO:0000313" key="15">
    <source>
        <dbReference type="Proteomes" id="UP000663870"/>
    </source>
</evidence>
<dbReference type="GO" id="GO:0032456">
    <property type="term" value="P:endocytic recycling"/>
    <property type="evidence" value="ECO:0007669"/>
    <property type="project" value="TreeGrafter"/>
</dbReference>
<evidence type="ECO:0000259" key="11">
    <source>
        <dbReference type="PROSITE" id="PS51511"/>
    </source>
</evidence>
<feature type="compositionally biased region" description="Low complexity" evidence="9">
    <location>
        <begin position="798"/>
        <end position="810"/>
    </location>
</feature>
<comment type="caution">
    <text evidence="12">The sequence shown here is derived from an EMBL/GenBank/DDBJ whole genome shotgun (WGS) entry which is preliminary data.</text>
</comment>
<comment type="subcellular location">
    <subcellularLocation>
        <location evidence="2">Cleavage furrow</location>
    </subcellularLocation>
    <subcellularLocation>
        <location evidence="1">Midbody</location>
    </subcellularLocation>
    <subcellularLocation>
        <location evidence="3">Recycling endosome membrane</location>
        <topology evidence="3">Peripheral membrane protein</topology>
    </subcellularLocation>
</comment>
<dbReference type="GO" id="GO:0005509">
    <property type="term" value="F:calcium ion binding"/>
    <property type="evidence" value="ECO:0007669"/>
    <property type="project" value="InterPro"/>
</dbReference>
<dbReference type="SUPFAM" id="SSF110221">
    <property type="entry name" value="AbfB domain"/>
    <property type="match status" value="1"/>
</dbReference>
<proteinExistence type="predicted"/>
<dbReference type="InterPro" id="IPR037245">
    <property type="entry name" value="FIP-RBD_C_sf"/>
</dbReference>
<feature type="coiled-coil region" evidence="8">
    <location>
        <begin position="333"/>
        <end position="453"/>
    </location>
</feature>
<dbReference type="EMBL" id="CAJNOL010000972">
    <property type="protein sequence ID" value="CAF1253725.1"/>
    <property type="molecule type" value="Genomic_DNA"/>
</dbReference>
<keyword evidence="7" id="KW-0472">Membrane</keyword>
<dbReference type="GO" id="GO:0046556">
    <property type="term" value="F:alpha-L-arabinofuranosidase activity"/>
    <property type="evidence" value="ECO:0007669"/>
    <property type="project" value="InterPro"/>
</dbReference>
<dbReference type="Gene3D" id="1.20.5.2440">
    <property type="match status" value="1"/>
</dbReference>
<evidence type="ECO:0000313" key="12">
    <source>
        <dbReference type="EMBL" id="CAF1070649.1"/>
    </source>
</evidence>
<dbReference type="PROSITE" id="PS51511">
    <property type="entry name" value="FIP_RBD"/>
    <property type="match status" value="1"/>
</dbReference>
<evidence type="ECO:0000256" key="8">
    <source>
        <dbReference type="SAM" id="Coils"/>
    </source>
</evidence>
<dbReference type="Proteomes" id="UP000663870">
    <property type="component" value="Unassembled WGS sequence"/>
</dbReference>
<evidence type="ECO:0000256" key="4">
    <source>
        <dbReference type="ARBA" id="ARBA00022448"/>
    </source>
</evidence>
<dbReference type="Proteomes" id="UP000663854">
    <property type="component" value="Unassembled WGS sequence"/>
</dbReference>
<name>A0A814LWC1_9BILA</name>
<evidence type="ECO:0000313" key="13">
    <source>
        <dbReference type="EMBL" id="CAF1253725.1"/>
    </source>
</evidence>
<dbReference type="GO" id="GO:0030496">
    <property type="term" value="C:midbody"/>
    <property type="evidence" value="ECO:0007669"/>
    <property type="project" value="UniProtKB-SubCell"/>
</dbReference>